<evidence type="ECO:0000313" key="3">
    <source>
        <dbReference type="Proteomes" id="UP000274429"/>
    </source>
</evidence>
<evidence type="ECO:0000256" key="1">
    <source>
        <dbReference type="SAM" id="MobiDB-lite"/>
    </source>
</evidence>
<feature type="region of interest" description="Disordered" evidence="1">
    <location>
        <begin position="84"/>
        <end position="127"/>
    </location>
</feature>
<name>A0A3P7FHJ3_HYDTA</name>
<accession>A0A3P7FHJ3</accession>
<gene>
    <name evidence="2" type="ORF">TTAC_LOCUS6027</name>
</gene>
<feature type="compositionally biased region" description="Polar residues" evidence="1">
    <location>
        <begin position="85"/>
        <end position="95"/>
    </location>
</feature>
<proteinExistence type="predicted"/>
<feature type="compositionally biased region" description="Low complexity" evidence="1">
    <location>
        <begin position="96"/>
        <end position="108"/>
    </location>
</feature>
<organism evidence="2 3">
    <name type="scientific">Hydatigena taeniaeformis</name>
    <name type="common">Feline tapeworm</name>
    <name type="synonym">Taenia taeniaeformis</name>
    <dbReference type="NCBI Taxonomy" id="6205"/>
    <lineage>
        <taxon>Eukaryota</taxon>
        <taxon>Metazoa</taxon>
        <taxon>Spiralia</taxon>
        <taxon>Lophotrochozoa</taxon>
        <taxon>Platyhelminthes</taxon>
        <taxon>Cestoda</taxon>
        <taxon>Eucestoda</taxon>
        <taxon>Cyclophyllidea</taxon>
        <taxon>Taeniidae</taxon>
        <taxon>Hydatigera</taxon>
    </lineage>
</organism>
<feature type="region of interest" description="Disordered" evidence="1">
    <location>
        <begin position="184"/>
        <end position="215"/>
    </location>
</feature>
<keyword evidence="3" id="KW-1185">Reference proteome</keyword>
<dbReference type="AlphaFoldDB" id="A0A3P7FHJ3"/>
<sequence>MDILNHDSLSNKLLPLSIPDATVEDRFVAIRSSDEDKNDSNVVDFYLNADELRHLEEAFSDLSTGPRDTGAIATATIEKVDGLPASQSSDQATNVSSLPSLPSDPNDNQDVAPYDDQENQPPVSASEKVYTQDLHSNSLSDVYFYGRPLSTIVEWQSRESFSSTTAYQGKSQMHEKTGEAFAVNETPEDASGSVFMSKLPSFSHSLPQGPRRSGI</sequence>
<dbReference type="Proteomes" id="UP000274429">
    <property type="component" value="Unassembled WGS sequence"/>
</dbReference>
<feature type="non-terminal residue" evidence="2">
    <location>
        <position position="215"/>
    </location>
</feature>
<dbReference type="EMBL" id="UYWX01010293">
    <property type="protein sequence ID" value="VDM28239.1"/>
    <property type="molecule type" value="Genomic_DNA"/>
</dbReference>
<dbReference type="OrthoDB" id="10671203at2759"/>
<protein>
    <submittedName>
        <fullName evidence="2">Uncharacterized protein</fullName>
    </submittedName>
</protein>
<evidence type="ECO:0000313" key="2">
    <source>
        <dbReference type="EMBL" id="VDM28239.1"/>
    </source>
</evidence>
<reference evidence="2 3" key="1">
    <citation type="submission" date="2018-11" db="EMBL/GenBank/DDBJ databases">
        <authorList>
            <consortium name="Pathogen Informatics"/>
        </authorList>
    </citation>
    <scope>NUCLEOTIDE SEQUENCE [LARGE SCALE GENOMIC DNA]</scope>
</reference>